<feature type="domain" description="HD-GYP" evidence="7">
    <location>
        <begin position="306"/>
        <end position="500"/>
    </location>
</feature>
<dbReference type="SMART" id="SM00471">
    <property type="entry name" value="HDc"/>
    <property type="match status" value="1"/>
</dbReference>
<dbReference type="GO" id="GO:0005886">
    <property type="term" value="C:plasma membrane"/>
    <property type="evidence" value="ECO:0007669"/>
    <property type="project" value="UniProtKB-SubCell"/>
</dbReference>
<dbReference type="CDD" id="cd06225">
    <property type="entry name" value="HAMP"/>
    <property type="match status" value="1"/>
</dbReference>
<evidence type="ECO:0000313" key="9">
    <source>
        <dbReference type="Proteomes" id="UP000032534"/>
    </source>
</evidence>
<dbReference type="AlphaFoldDB" id="A0A0D7X2H1"/>
<dbReference type="InterPro" id="IPR037522">
    <property type="entry name" value="HD_GYP_dom"/>
</dbReference>
<dbReference type="GO" id="GO:0007165">
    <property type="term" value="P:signal transduction"/>
    <property type="evidence" value="ECO:0007669"/>
    <property type="project" value="InterPro"/>
</dbReference>
<feature type="transmembrane region" description="Helical" evidence="4">
    <location>
        <begin position="44"/>
        <end position="64"/>
    </location>
</feature>
<gene>
    <name evidence="8" type="ORF">QD47_12955</name>
</gene>
<dbReference type="Gene3D" id="6.10.340.10">
    <property type="match status" value="1"/>
</dbReference>
<reference evidence="8 9" key="1">
    <citation type="submission" date="2014-11" db="EMBL/GenBank/DDBJ databases">
        <title>Draft Genome Sequences of Paenibacillus polymyxa NRRL B-30509 and Paenibacillus terrae NRRL B-30644, Strains from a Poultry Environment that Produce Tridecaptin A and Paenicidins.</title>
        <authorList>
            <person name="van Belkum M.J."/>
            <person name="Lohans C.T."/>
            <person name="Vederas J.C."/>
        </authorList>
    </citation>
    <scope>NUCLEOTIDE SEQUENCE [LARGE SCALE GENOMIC DNA]</scope>
    <source>
        <strain evidence="8 9">NRRL B-30644</strain>
    </source>
</reference>
<evidence type="ECO:0000259" key="7">
    <source>
        <dbReference type="PROSITE" id="PS51832"/>
    </source>
</evidence>
<dbReference type="Gene3D" id="1.10.3210.10">
    <property type="entry name" value="Hypothetical protein af1432"/>
    <property type="match status" value="1"/>
</dbReference>
<dbReference type="Proteomes" id="UP000032534">
    <property type="component" value="Unassembled WGS sequence"/>
</dbReference>
<evidence type="ECO:0000259" key="6">
    <source>
        <dbReference type="PROSITE" id="PS51831"/>
    </source>
</evidence>
<keyword evidence="4" id="KW-0812">Transmembrane</keyword>
<evidence type="ECO:0000256" key="2">
    <source>
        <dbReference type="ARBA" id="ARBA00022475"/>
    </source>
</evidence>
<feature type="transmembrane region" description="Helical" evidence="4">
    <location>
        <begin position="194"/>
        <end position="216"/>
    </location>
</feature>
<evidence type="ECO:0000256" key="4">
    <source>
        <dbReference type="SAM" id="Phobius"/>
    </source>
</evidence>
<dbReference type="Pfam" id="PF13487">
    <property type="entry name" value="HD_5"/>
    <property type="match status" value="1"/>
</dbReference>
<dbReference type="InterPro" id="IPR052020">
    <property type="entry name" value="Cyclic_di-GMP/3'3'-cGAMP_PDE"/>
</dbReference>
<dbReference type="Pfam" id="PF00672">
    <property type="entry name" value="HAMP"/>
    <property type="match status" value="1"/>
</dbReference>
<dbReference type="SUPFAM" id="SSF109604">
    <property type="entry name" value="HD-domain/PDEase-like"/>
    <property type="match status" value="1"/>
</dbReference>
<dbReference type="InterPro" id="IPR006674">
    <property type="entry name" value="HD_domain"/>
</dbReference>
<organism evidence="8 9">
    <name type="scientific">Paenibacillus terrae</name>
    <dbReference type="NCBI Taxonomy" id="159743"/>
    <lineage>
        <taxon>Bacteria</taxon>
        <taxon>Bacillati</taxon>
        <taxon>Bacillota</taxon>
        <taxon>Bacilli</taxon>
        <taxon>Bacillales</taxon>
        <taxon>Paenibacillaceae</taxon>
        <taxon>Paenibacillus</taxon>
    </lineage>
</organism>
<evidence type="ECO:0000256" key="1">
    <source>
        <dbReference type="ARBA" id="ARBA00004236"/>
    </source>
</evidence>
<feature type="transmembrane region" description="Helical" evidence="4">
    <location>
        <begin position="12"/>
        <end position="32"/>
    </location>
</feature>
<keyword evidence="2" id="KW-1003">Cell membrane</keyword>
<feature type="domain" description="HAMP" evidence="5">
    <location>
        <begin position="252"/>
        <end position="304"/>
    </location>
</feature>
<proteinExistence type="predicted"/>
<dbReference type="EMBL" id="JTHP01000023">
    <property type="protein sequence ID" value="KJD45173.1"/>
    <property type="molecule type" value="Genomic_DNA"/>
</dbReference>
<feature type="domain" description="HD" evidence="6">
    <location>
        <begin position="328"/>
        <end position="453"/>
    </location>
</feature>
<dbReference type="PROSITE" id="PS50885">
    <property type="entry name" value="HAMP"/>
    <property type="match status" value="1"/>
</dbReference>
<comment type="subcellular location">
    <subcellularLocation>
        <location evidence="1">Cell membrane</location>
    </subcellularLocation>
</comment>
<evidence type="ECO:0000256" key="3">
    <source>
        <dbReference type="ARBA" id="ARBA00023136"/>
    </source>
</evidence>
<dbReference type="PROSITE" id="PS51831">
    <property type="entry name" value="HD"/>
    <property type="match status" value="1"/>
</dbReference>
<dbReference type="SUPFAM" id="SSF158472">
    <property type="entry name" value="HAMP domain-like"/>
    <property type="match status" value="1"/>
</dbReference>
<feature type="transmembrane region" description="Helical" evidence="4">
    <location>
        <begin position="228"/>
        <end position="250"/>
    </location>
</feature>
<keyword evidence="3 4" id="KW-0472">Membrane</keyword>
<dbReference type="InterPro" id="IPR003660">
    <property type="entry name" value="HAMP_dom"/>
</dbReference>
<feature type="transmembrane region" description="Helical" evidence="4">
    <location>
        <begin position="100"/>
        <end position="121"/>
    </location>
</feature>
<dbReference type="CDD" id="cd00077">
    <property type="entry name" value="HDc"/>
    <property type="match status" value="1"/>
</dbReference>
<dbReference type="PANTHER" id="PTHR45228:SF4">
    <property type="entry name" value="LIPOPROTEIN"/>
    <property type="match status" value="1"/>
</dbReference>
<dbReference type="SMART" id="SM00304">
    <property type="entry name" value="HAMP"/>
    <property type="match status" value="1"/>
</dbReference>
<evidence type="ECO:0000313" key="8">
    <source>
        <dbReference type="EMBL" id="KJD45173.1"/>
    </source>
</evidence>
<evidence type="ECO:0000259" key="5">
    <source>
        <dbReference type="PROSITE" id="PS50885"/>
    </source>
</evidence>
<sequence>MPIYKRFIQHVILNYIIGSFIAVLLVGAIFIFSTLNVAHYEFLGLMKIIAFSSIIMIACETLVFRMHLGPVRHFFLDKRTTFEDVEAMYIRIHRLPNLSVLRIMGPHLLGFSIPAAGMAIWMIHTRQLTLPFYYVGIACIGACLVASMHAMIEFFLTMRAIRPLLIEIRDRTYQKYGINISLRGRVLLSLRHKFQLSATLIGAFPLFLFCLATQIRLEHLDEALSSSYWLWAGTILLFGVAFAYLGGWLLTREIEQPIHHLLEKMNEVKEGRLNDKASDLYSDEFAKLVEGFNIMVEGLKEREDKNSQLQESYFATLAAALDARDAYTAGHSLRVAEYSVIIGRRGGLNETDLDLLRKTALLHDIGKIGVADAVLLKDGKLTDEEFDQIKMHPVMGESILRQVEPADAMAPYLPGVRSHHERYDGKGYPDQLCGEDIPLFGRIIAVADAYDAMTSDRPYRKGMQKEKAVMILEEGKGTQWDPYFAELFVEEWRRNKGIMS</sequence>
<dbReference type="OrthoDB" id="9759601at2"/>
<keyword evidence="9" id="KW-1185">Reference proteome</keyword>
<dbReference type="InterPro" id="IPR003607">
    <property type="entry name" value="HD/PDEase_dom"/>
</dbReference>
<dbReference type="PROSITE" id="PS51832">
    <property type="entry name" value="HD_GYP"/>
    <property type="match status" value="1"/>
</dbReference>
<keyword evidence="4" id="KW-1133">Transmembrane helix</keyword>
<feature type="transmembrane region" description="Helical" evidence="4">
    <location>
        <begin position="133"/>
        <end position="156"/>
    </location>
</feature>
<dbReference type="RefSeq" id="WP_044646525.1">
    <property type="nucleotide sequence ID" value="NZ_JTHP01000023.1"/>
</dbReference>
<accession>A0A0D7X2H1</accession>
<protein>
    <submittedName>
        <fullName evidence="8">Chemotaxis protein CheY</fullName>
    </submittedName>
</protein>
<comment type="caution">
    <text evidence="8">The sequence shown here is derived from an EMBL/GenBank/DDBJ whole genome shotgun (WGS) entry which is preliminary data.</text>
</comment>
<dbReference type="PANTHER" id="PTHR45228">
    <property type="entry name" value="CYCLIC DI-GMP PHOSPHODIESTERASE TM_0186-RELATED"/>
    <property type="match status" value="1"/>
</dbReference>
<dbReference type="PATRIC" id="fig|159743.3.peg.2880"/>
<name>A0A0D7X2H1_9BACL</name>